<dbReference type="PRINTS" id="PR00078">
    <property type="entry name" value="G3PDHDRGNASE"/>
</dbReference>
<accession>A0A1V1PBL4</accession>
<organism evidence="4 5">
    <name type="scientific">Candidatus Magnetoglobus multicellularis str. Araruama</name>
    <dbReference type="NCBI Taxonomy" id="890399"/>
    <lineage>
        <taxon>Bacteria</taxon>
        <taxon>Pseudomonadati</taxon>
        <taxon>Thermodesulfobacteriota</taxon>
        <taxon>Desulfobacteria</taxon>
        <taxon>Desulfobacterales</taxon>
        <taxon>Desulfobacteraceae</taxon>
        <taxon>Candidatus Magnetoglobus</taxon>
    </lineage>
</organism>
<dbReference type="AlphaFoldDB" id="A0A1V1PBL4"/>
<dbReference type="Proteomes" id="UP000189670">
    <property type="component" value="Unassembled WGS sequence"/>
</dbReference>
<evidence type="ECO:0000259" key="3">
    <source>
        <dbReference type="SMART" id="SM00846"/>
    </source>
</evidence>
<dbReference type="GO" id="GO:0051287">
    <property type="term" value="F:NAD binding"/>
    <property type="evidence" value="ECO:0007669"/>
    <property type="project" value="InterPro"/>
</dbReference>
<comment type="caution">
    <text evidence="4">The sequence shown here is derived from an EMBL/GenBank/DDBJ whole genome shotgun (WGS) entry which is preliminary data.</text>
</comment>
<dbReference type="EMBL" id="ATBP01000168">
    <property type="protein sequence ID" value="ETR72241.1"/>
    <property type="molecule type" value="Genomic_DNA"/>
</dbReference>
<evidence type="ECO:0000256" key="2">
    <source>
        <dbReference type="RuleBase" id="RU000397"/>
    </source>
</evidence>
<dbReference type="Gene3D" id="3.40.50.720">
    <property type="entry name" value="NAD(P)-binding Rossmann-like Domain"/>
    <property type="match status" value="1"/>
</dbReference>
<dbReference type="SUPFAM" id="SSF51735">
    <property type="entry name" value="NAD(P)-binding Rossmann-fold domains"/>
    <property type="match status" value="1"/>
</dbReference>
<dbReference type="PROSITE" id="PS00071">
    <property type="entry name" value="GAPDH"/>
    <property type="match status" value="1"/>
</dbReference>
<dbReference type="InterPro" id="IPR020830">
    <property type="entry name" value="GlycerAld_3-P_DH_AS"/>
</dbReference>
<dbReference type="PANTHER" id="PTHR43148">
    <property type="entry name" value="GLYCERALDEHYDE-3-PHOSPHATE DEHYDROGENASE 2"/>
    <property type="match status" value="1"/>
</dbReference>
<dbReference type="SUPFAM" id="SSF55347">
    <property type="entry name" value="Glyceraldehyde-3-phosphate dehydrogenase-like, C-terminal domain"/>
    <property type="match status" value="1"/>
</dbReference>
<dbReference type="InterPro" id="IPR020829">
    <property type="entry name" value="GlycerAld_3-P_DH_cat"/>
</dbReference>
<dbReference type="InterPro" id="IPR020828">
    <property type="entry name" value="GlycerAld_3-P_DH_NAD(P)-bd"/>
</dbReference>
<dbReference type="SMART" id="SM00846">
    <property type="entry name" value="Gp_dh_N"/>
    <property type="match status" value="1"/>
</dbReference>
<dbReference type="GO" id="GO:0016620">
    <property type="term" value="F:oxidoreductase activity, acting on the aldehyde or oxo group of donors, NAD or NADP as acceptor"/>
    <property type="evidence" value="ECO:0007669"/>
    <property type="project" value="InterPro"/>
</dbReference>
<evidence type="ECO:0000313" key="4">
    <source>
        <dbReference type="EMBL" id="ETR72241.1"/>
    </source>
</evidence>
<dbReference type="Pfam" id="PF02800">
    <property type="entry name" value="Gp_dh_C"/>
    <property type="match status" value="1"/>
</dbReference>
<feature type="domain" description="Glyceraldehyde 3-phosphate dehydrogenase NAD(P) binding" evidence="3">
    <location>
        <begin position="7"/>
        <end position="191"/>
    </location>
</feature>
<reference evidence="5" key="1">
    <citation type="submission" date="2012-11" db="EMBL/GenBank/DDBJ databases">
        <authorList>
            <person name="Lucero-Rivera Y.E."/>
            <person name="Tovar-Ramirez D."/>
        </authorList>
    </citation>
    <scope>NUCLEOTIDE SEQUENCE [LARGE SCALE GENOMIC DNA]</scope>
    <source>
        <strain evidence="5">Araruama</strain>
    </source>
</reference>
<dbReference type="Pfam" id="PF00044">
    <property type="entry name" value="Gp_dh_N"/>
    <property type="match status" value="1"/>
</dbReference>
<comment type="similarity">
    <text evidence="2">Belongs to the glyceraldehyde-3-phosphate dehydrogenase family.</text>
</comment>
<dbReference type="Gene3D" id="3.30.360.10">
    <property type="entry name" value="Dihydrodipicolinate Reductase, domain 2"/>
    <property type="match status" value="1"/>
</dbReference>
<sequence length="418" mass="46135">MNIKTDETLGINGLGRIGKLTVWHHIARKYFKKLIVNIGRNAGKSLADIAHYLERDSTYGSLAAYLYGFKAPDNLMQIDPAKNTLIVDGVEIQFLQTHRSPANIEWYEHDVKIVVDTTGQFLDPTQSADQSNGAVLRGHIDAGAAKVIVSAPFKIKDKSKSMPDDCITTVMGINDNDYDPRRHTIISNASCTTTCLAHMIKPLIDYFGAKKILTASMATIHAATGSQQVLDRLPKSDAKDLRKNRSVFNNIILTSTGAAQTLSLVIPEMKHIGFIAESVRIPNVTGSLIILLVNLQEDISGSSIRRELINSVYQQAAQNDPNKYLQYSEKQNVSMDIVGFPQAATVIEGHETHTRTAEVSIDLMQVIGLGQNILDQIEQKMIRIPLTQTIVYGWYDNELGSYVNLLGDRTVTIAESLA</sequence>
<dbReference type="InterPro" id="IPR036291">
    <property type="entry name" value="NAD(P)-bd_dom_sf"/>
</dbReference>
<protein>
    <submittedName>
        <fullName evidence="4">Glyceraldehyde-3-phosphate dehydrogenase</fullName>
    </submittedName>
</protein>
<name>A0A1V1PBL4_9BACT</name>
<keyword evidence="1" id="KW-0560">Oxidoreductase</keyword>
<evidence type="ECO:0000256" key="1">
    <source>
        <dbReference type="ARBA" id="ARBA00023002"/>
    </source>
</evidence>
<dbReference type="InterPro" id="IPR020831">
    <property type="entry name" value="GlycerAld/Erythrose_P_DH"/>
</dbReference>
<evidence type="ECO:0000313" key="5">
    <source>
        <dbReference type="Proteomes" id="UP000189670"/>
    </source>
</evidence>
<proteinExistence type="inferred from homology"/>
<gene>
    <name evidence="4" type="ORF">OMM_07621</name>
</gene>